<dbReference type="PANTHER" id="PTHR37512">
    <property type="entry name" value="TRIFUNCTIONAL NAD BIOSYNTHESIS/REGULATOR PROTEIN NADR"/>
    <property type="match status" value="1"/>
</dbReference>
<dbReference type="PANTHER" id="PTHR37512:SF1">
    <property type="entry name" value="NADR_TTD14 AAA DOMAIN-CONTAINING PROTEIN"/>
    <property type="match status" value="1"/>
</dbReference>
<dbReference type="InterPro" id="IPR038727">
    <property type="entry name" value="NadR/Ttd14_AAA_dom"/>
</dbReference>
<evidence type="ECO:0000313" key="5">
    <source>
        <dbReference type="Proteomes" id="UP000247005"/>
    </source>
</evidence>
<dbReference type="EMBL" id="PQGE01000016">
    <property type="protein sequence ID" value="POP43043.1"/>
    <property type="molecule type" value="Genomic_DNA"/>
</dbReference>
<dbReference type="Gene3D" id="3.40.50.300">
    <property type="entry name" value="P-loop containing nucleotide triphosphate hydrolases"/>
    <property type="match status" value="1"/>
</dbReference>
<sequence length="336" mass="38101">MKRFTTGLVVGKFAPLHCGHERLINAALAQCETVLLLSYSVPELPGCEPEKRQRWLQLRFPQCQSLVLMPERVAQWQLPAIPQNDDPADTHRHYVATVCEQVFQQHPQAVFTGEDYGDGFAAVLSARFNQPVTHVRLQRGTQADAPSGTLIRADVHRHRALLAEEVYRDFVFRICLLGGESTGKSTLAQALAAALHTDFVAEFGREYWEAKHGELSYDDLLHIARTQVKREDAAHPAQYLVCDTSPLTTLFYTLHQFGQAPEELHQLAERPYSLIILCDTDFAFVQDGTRQGEAFRHLQQAWYERELARRRLPFIRVSGALTERVAQILAHLSTLH</sequence>
<dbReference type="InterPro" id="IPR027417">
    <property type="entry name" value="P-loop_NTPase"/>
</dbReference>
<dbReference type="EMBL" id="PQGD01000014">
    <property type="protein sequence ID" value="POP46538.1"/>
    <property type="molecule type" value="Genomic_DNA"/>
</dbReference>
<dbReference type="Proteomes" id="UP000237073">
    <property type="component" value="Unassembled WGS sequence"/>
</dbReference>
<dbReference type="Pfam" id="PF13521">
    <property type="entry name" value="AAA_28"/>
    <property type="match status" value="1"/>
</dbReference>
<evidence type="ECO:0000313" key="4">
    <source>
        <dbReference type="Proteomes" id="UP000237073"/>
    </source>
</evidence>
<keyword evidence="4" id="KW-1185">Reference proteome</keyword>
<protein>
    <submittedName>
        <fullName evidence="3">ATPase</fullName>
    </submittedName>
</protein>
<gene>
    <name evidence="3" type="ORF">CHU32_17625</name>
    <name evidence="2" type="ORF">CHU33_17525</name>
</gene>
<dbReference type="Gene3D" id="3.40.50.620">
    <property type="entry name" value="HUPs"/>
    <property type="match status" value="1"/>
</dbReference>
<evidence type="ECO:0000259" key="1">
    <source>
        <dbReference type="Pfam" id="PF13521"/>
    </source>
</evidence>
<dbReference type="RefSeq" id="WP_103677361.1">
    <property type="nucleotide sequence ID" value="NZ_PQGD01000014.1"/>
</dbReference>
<accession>A0A2P5GLX2</accession>
<organism evidence="3 5">
    <name type="scientific">Superficieibacter electus</name>
    <dbReference type="NCBI Taxonomy" id="2022662"/>
    <lineage>
        <taxon>Bacteria</taxon>
        <taxon>Pseudomonadati</taxon>
        <taxon>Pseudomonadota</taxon>
        <taxon>Gammaproteobacteria</taxon>
        <taxon>Enterobacterales</taxon>
        <taxon>Enterobacteriaceae</taxon>
        <taxon>Superficieibacter</taxon>
    </lineage>
</organism>
<comment type="caution">
    <text evidence="3">The sequence shown here is derived from an EMBL/GenBank/DDBJ whole genome shotgun (WGS) entry which is preliminary data.</text>
</comment>
<dbReference type="InterPro" id="IPR052735">
    <property type="entry name" value="NAD_biosynth-regulator"/>
</dbReference>
<dbReference type="InterPro" id="IPR014729">
    <property type="entry name" value="Rossmann-like_a/b/a_fold"/>
</dbReference>
<reference evidence="4 5" key="1">
    <citation type="submission" date="2018-01" db="EMBL/GenBank/DDBJ databases">
        <title>Superficieibacter electus gen. nov., sp. nov., an extended-spectrum beta-lactamase possessing member of the Enterobacteriaceae family, isolated from intensive care unit surfaces.</title>
        <authorList>
            <person name="Potter R.F."/>
            <person name="D'Souza A.W."/>
        </authorList>
    </citation>
    <scope>NUCLEOTIDE SEQUENCE [LARGE SCALE GENOMIC DNA]</scope>
    <source>
        <strain evidence="3 5">BP-1</strain>
        <strain evidence="2 4">BP-2</strain>
    </source>
</reference>
<dbReference type="SUPFAM" id="SSF52540">
    <property type="entry name" value="P-loop containing nucleoside triphosphate hydrolases"/>
    <property type="match status" value="1"/>
</dbReference>
<evidence type="ECO:0000313" key="3">
    <source>
        <dbReference type="EMBL" id="POP46538.1"/>
    </source>
</evidence>
<dbReference type="AlphaFoldDB" id="A0A2P5GLX2"/>
<name>A0A2P5GLX2_9ENTR</name>
<dbReference type="OrthoDB" id="3249147at2"/>
<proteinExistence type="predicted"/>
<dbReference type="Proteomes" id="UP000247005">
    <property type="component" value="Unassembled WGS sequence"/>
</dbReference>
<feature type="domain" description="NadR/Ttd14 AAA" evidence="1">
    <location>
        <begin position="173"/>
        <end position="324"/>
    </location>
</feature>
<dbReference type="SUPFAM" id="SSF52374">
    <property type="entry name" value="Nucleotidylyl transferase"/>
    <property type="match status" value="1"/>
</dbReference>
<evidence type="ECO:0000313" key="2">
    <source>
        <dbReference type="EMBL" id="POP43043.1"/>
    </source>
</evidence>